<reference evidence="1" key="1">
    <citation type="journal article" date="2015" name="Nature">
        <title>Complex archaea that bridge the gap between prokaryotes and eukaryotes.</title>
        <authorList>
            <person name="Spang A."/>
            <person name="Saw J.H."/>
            <person name="Jorgensen S.L."/>
            <person name="Zaremba-Niedzwiedzka K."/>
            <person name="Martijn J."/>
            <person name="Lind A.E."/>
            <person name="van Eijk R."/>
            <person name="Schleper C."/>
            <person name="Guy L."/>
            <person name="Ettema T.J."/>
        </authorList>
    </citation>
    <scope>NUCLEOTIDE SEQUENCE</scope>
</reference>
<name>A0A0F9IX07_9ZZZZ</name>
<comment type="caution">
    <text evidence="1">The sequence shown here is derived from an EMBL/GenBank/DDBJ whole genome shotgun (WGS) entry which is preliminary data.</text>
</comment>
<gene>
    <name evidence="1" type="ORF">LCGC14_1528490</name>
</gene>
<dbReference type="EMBL" id="LAZR01011422">
    <property type="protein sequence ID" value="KKM61768.1"/>
    <property type="molecule type" value="Genomic_DNA"/>
</dbReference>
<protein>
    <submittedName>
        <fullName evidence="1">Uncharacterized protein</fullName>
    </submittedName>
</protein>
<feature type="non-terminal residue" evidence="1">
    <location>
        <position position="61"/>
    </location>
</feature>
<evidence type="ECO:0000313" key="1">
    <source>
        <dbReference type="EMBL" id="KKM61768.1"/>
    </source>
</evidence>
<accession>A0A0F9IX07</accession>
<proteinExistence type="predicted"/>
<dbReference type="AlphaFoldDB" id="A0A0F9IX07"/>
<organism evidence="1">
    <name type="scientific">marine sediment metagenome</name>
    <dbReference type="NCBI Taxonomy" id="412755"/>
    <lineage>
        <taxon>unclassified sequences</taxon>
        <taxon>metagenomes</taxon>
        <taxon>ecological metagenomes</taxon>
    </lineage>
</organism>
<sequence length="61" mass="7070">MMEESIEFNTPEELLAEIIRLKRIYNDMVRPRCVDKKLLEDGDIVEVINNSTSDLRSCNIG</sequence>